<dbReference type="RefSeq" id="WP_315604371.1">
    <property type="nucleotide sequence ID" value="NZ_CP130318.1"/>
</dbReference>
<sequence length="104" mass="11839">MSQRYRITRVMQETAEGGSAPAITLEECRRYFAAQPDFMYTPVFTVKGETTMSIEGDFFLWSFGDKPIPFRHYQGDLYVSGTNEAVIPRMMQVASDLHADIMEG</sequence>
<name>A0AA96LBI1_9BACL</name>
<evidence type="ECO:0000313" key="2">
    <source>
        <dbReference type="Proteomes" id="UP001305702"/>
    </source>
</evidence>
<dbReference type="AlphaFoldDB" id="A0AA96LBI1"/>
<protein>
    <submittedName>
        <fullName evidence="1">Uncharacterized protein</fullName>
    </submittedName>
</protein>
<dbReference type="KEGG" id="paun:MJA45_23730"/>
<organism evidence="1 2">
    <name type="scientific">Paenibacillus aurantius</name>
    <dbReference type="NCBI Taxonomy" id="2918900"/>
    <lineage>
        <taxon>Bacteria</taxon>
        <taxon>Bacillati</taxon>
        <taxon>Bacillota</taxon>
        <taxon>Bacilli</taxon>
        <taxon>Bacillales</taxon>
        <taxon>Paenibacillaceae</taxon>
        <taxon>Paenibacillus</taxon>
    </lineage>
</organism>
<accession>A0AA96LBI1</accession>
<gene>
    <name evidence="1" type="ORF">MJA45_23730</name>
</gene>
<dbReference type="EMBL" id="CP130318">
    <property type="protein sequence ID" value="WNQ10597.1"/>
    <property type="molecule type" value="Genomic_DNA"/>
</dbReference>
<evidence type="ECO:0000313" key="1">
    <source>
        <dbReference type="EMBL" id="WNQ10597.1"/>
    </source>
</evidence>
<keyword evidence="2" id="KW-1185">Reference proteome</keyword>
<proteinExistence type="predicted"/>
<reference evidence="1 2" key="1">
    <citation type="submission" date="2022-02" db="EMBL/GenBank/DDBJ databases">
        <title>Paenibacillus sp. MBLB1776 Whole Genome Shotgun Sequencing.</title>
        <authorList>
            <person name="Hwang C.Y."/>
            <person name="Cho E.-S."/>
            <person name="Seo M.-J."/>
        </authorList>
    </citation>
    <scope>NUCLEOTIDE SEQUENCE [LARGE SCALE GENOMIC DNA]</scope>
    <source>
        <strain evidence="1 2">MBLB1776</strain>
    </source>
</reference>
<dbReference type="Proteomes" id="UP001305702">
    <property type="component" value="Chromosome"/>
</dbReference>